<dbReference type="Proteomes" id="UP001596496">
    <property type="component" value="Unassembled WGS sequence"/>
</dbReference>
<keyword evidence="2" id="KW-1185">Reference proteome</keyword>
<proteinExistence type="predicted"/>
<protein>
    <submittedName>
        <fullName evidence="1">Uncharacterized protein</fullName>
    </submittedName>
</protein>
<evidence type="ECO:0000313" key="1">
    <source>
        <dbReference type="EMBL" id="MFC7386028.1"/>
    </source>
</evidence>
<dbReference type="EMBL" id="JBHTCG010000023">
    <property type="protein sequence ID" value="MFC7386028.1"/>
    <property type="molecule type" value="Genomic_DNA"/>
</dbReference>
<gene>
    <name evidence="1" type="ORF">ACFQSB_27730</name>
</gene>
<dbReference type="RefSeq" id="WP_380829845.1">
    <property type="nucleotide sequence ID" value="NZ_JBHTCG010000023.1"/>
</dbReference>
<comment type="caution">
    <text evidence="1">The sequence shown here is derived from an EMBL/GenBank/DDBJ whole genome shotgun (WGS) entry which is preliminary data.</text>
</comment>
<evidence type="ECO:0000313" key="2">
    <source>
        <dbReference type="Proteomes" id="UP001596496"/>
    </source>
</evidence>
<name>A0ABW2PA28_9ACTN</name>
<reference evidence="2" key="1">
    <citation type="journal article" date="2019" name="Int. J. Syst. Evol. Microbiol.">
        <title>The Global Catalogue of Microorganisms (GCM) 10K type strain sequencing project: providing services to taxonomists for standard genome sequencing and annotation.</title>
        <authorList>
            <consortium name="The Broad Institute Genomics Platform"/>
            <consortium name="The Broad Institute Genome Sequencing Center for Infectious Disease"/>
            <person name="Wu L."/>
            <person name="Ma J."/>
        </authorList>
    </citation>
    <scope>NUCLEOTIDE SEQUENCE [LARGE SCALE GENOMIC DNA]</scope>
    <source>
        <strain evidence="2">CECT 7649</strain>
    </source>
</reference>
<organism evidence="1 2">
    <name type="scientific">Sphaerisporangium rhizosphaerae</name>
    <dbReference type="NCBI Taxonomy" id="2269375"/>
    <lineage>
        <taxon>Bacteria</taxon>
        <taxon>Bacillati</taxon>
        <taxon>Actinomycetota</taxon>
        <taxon>Actinomycetes</taxon>
        <taxon>Streptosporangiales</taxon>
        <taxon>Streptosporangiaceae</taxon>
        <taxon>Sphaerisporangium</taxon>
    </lineage>
</organism>
<accession>A0ABW2PA28</accession>
<sequence length="51" mass="5637">MQQVVAPYSKYSDISGWFPLTHIGNTITAIPVNPIPPRNIVPVTVEYPSVK</sequence>